<evidence type="ECO:0000313" key="1">
    <source>
        <dbReference type="EMBL" id="KAJ3554914.1"/>
    </source>
</evidence>
<dbReference type="EMBL" id="JANHOG010000385">
    <property type="protein sequence ID" value="KAJ3554914.1"/>
    <property type="molecule type" value="Genomic_DNA"/>
</dbReference>
<keyword evidence="2" id="KW-1185">Reference proteome</keyword>
<dbReference type="Proteomes" id="UP001148662">
    <property type="component" value="Unassembled WGS sequence"/>
</dbReference>
<comment type="caution">
    <text evidence="1">The sequence shown here is derived from an EMBL/GenBank/DDBJ whole genome shotgun (WGS) entry which is preliminary data.</text>
</comment>
<name>A0ACC1T7K8_9APHY</name>
<sequence>MPGTTLCRARQHGSTASSAWYASPSSPLPLHSCPQAEHPAEGISTGDNAIDIRRTDLHRTSSCAHGDLSEIPRRLIICPENGDVSHIFSPVMMGKKNENENRKDVDQRGHLYRREGARKTSATHREHTSIDGRPSATGVHL</sequence>
<gene>
    <name evidence="1" type="ORF">NM688_g2859</name>
</gene>
<proteinExistence type="predicted"/>
<protein>
    <submittedName>
        <fullName evidence="1">Uncharacterized protein</fullName>
    </submittedName>
</protein>
<reference evidence="1" key="1">
    <citation type="submission" date="2022-07" db="EMBL/GenBank/DDBJ databases">
        <title>Genome Sequence of Phlebia brevispora.</title>
        <authorList>
            <person name="Buettner E."/>
        </authorList>
    </citation>
    <scope>NUCLEOTIDE SEQUENCE</scope>
    <source>
        <strain evidence="1">MPL23</strain>
    </source>
</reference>
<evidence type="ECO:0000313" key="2">
    <source>
        <dbReference type="Proteomes" id="UP001148662"/>
    </source>
</evidence>
<organism evidence="1 2">
    <name type="scientific">Phlebia brevispora</name>
    <dbReference type="NCBI Taxonomy" id="194682"/>
    <lineage>
        <taxon>Eukaryota</taxon>
        <taxon>Fungi</taxon>
        <taxon>Dikarya</taxon>
        <taxon>Basidiomycota</taxon>
        <taxon>Agaricomycotina</taxon>
        <taxon>Agaricomycetes</taxon>
        <taxon>Polyporales</taxon>
        <taxon>Meruliaceae</taxon>
        <taxon>Phlebia</taxon>
    </lineage>
</organism>
<accession>A0ACC1T7K8</accession>